<evidence type="ECO:0000313" key="1">
    <source>
        <dbReference type="EMBL" id="QGP92357.1"/>
    </source>
</evidence>
<protein>
    <submittedName>
        <fullName evidence="1">CRISPR-associated protein Cas7</fullName>
    </submittedName>
</protein>
<dbReference type="EMBL" id="CP046244">
    <property type="protein sequence ID" value="QGP92357.1"/>
    <property type="molecule type" value="Genomic_DNA"/>
</dbReference>
<evidence type="ECO:0000313" key="2">
    <source>
        <dbReference type="Proteomes" id="UP000425916"/>
    </source>
</evidence>
<dbReference type="GO" id="GO:0043571">
    <property type="term" value="P:maintenance of CRISPR repeat elements"/>
    <property type="evidence" value="ECO:0007669"/>
    <property type="project" value="InterPro"/>
</dbReference>
<dbReference type="Proteomes" id="UP000425916">
    <property type="component" value="Chromosome"/>
</dbReference>
<name>A0A6I5ZS26_9FIRM</name>
<dbReference type="NCBIfam" id="TIGR01595">
    <property type="entry name" value="cas_CT1132"/>
    <property type="match status" value="1"/>
</dbReference>
<dbReference type="OrthoDB" id="9776792at2"/>
<proteinExistence type="predicted"/>
<gene>
    <name evidence="1" type="ORF">MGLY_17320</name>
</gene>
<reference evidence="1 2" key="1">
    <citation type="submission" date="2019-11" db="EMBL/GenBank/DDBJ databases">
        <title>Genome sequence of Moorella glycerini DSM11254.</title>
        <authorList>
            <person name="Poehlein A."/>
            <person name="Boeer T."/>
            <person name="Daniel R."/>
        </authorList>
    </citation>
    <scope>NUCLEOTIDE SEQUENCE [LARGE SCALE GENOMIC DNA]</scope>
    <source>
        <strain evidence="1 2">DSM 11254</strain>
    </source>
</reference>
<keyword evidence="2" id="KW-1185">Reference proteome</keyword>
<dbReference type="AlphaFoldDB" id="A0A6I5ZS26"/>
<organism evidence="1 2">
    <name type="scientific">Neomoorella glycerini</name>
    <dbReference type="NCBI Taxonomy" id="55779"/>
    <lineage>
        <taxon>Bacteria</taxon>
        <taxon>Bacillati</taxon>
        <taxon>Bacillota</taxon>
        <taxon>Clostridia</taxon>
        <taxon>Neomoorellales</taxon>
        <taxon>Neomoorellaceae</taxon>
        <taxon>Neomoorella</taxon>
    </lineage>
</organism>
<dbReference type="Pfam" id="PF05107">
    <property type="entry name" value="Cas_Cas7"/>
    <property type="match status" value="1"/>
</dbReference>
<dbReference type="RefSeq" id="WP_156273078.1">
    <property type="nucleotide sequence ID" value="NZ_CP046244.1"/>
</dbReference>
<sequence length="323" mass="36316">MSLSTGEILFIKSVKDGIPNRDPLNDSDARRIFGEEDGRISLSDVSIKRDVRDYILAKYPDGGPEKRYFVWCRGERTPDGKLLGRDKLAEAILERAGRQKVANKSEALLELAFDMRVFGAVFSVEKQSFHKTGPVQFGWAHSLHPVETKYVQGTVIMPSQDVTTNEEGTETGKGQGSIWTTYTLPFAVFAVPGVINASIAKETKMDEKDLELLLEGLWKGTIYRQARGRGIQQPLLLVHVEYNDPFFRIGYLEDYISLEPERDAWLGSTPPTSLADVVLDVEELAKVIGSESPYATKIKQVRWWKNPELALKGELPGKEENIW</sequence>
<accession>A0A6I5ZS26</accession>
<dbReference type="InterPro" id="IPR006482">
    <property type="entry name" value="Cas7_Csh2/Csh2"/>
</dbReference>